<dbReference type="EMBL" id="KL142367">
    <property type="protein sequence ID" value="KDR85994.1"/>
    <property type="molecule type" value="Genomic_DNA"/>
</dbReference>
<dbReference type="Proteomes" id="UP000027222">
    <property type="component" value="Unassembled WGS sequence"/>
</dbReference>
<keyword evidence="1" id="KW-0472">Membrane</keyword>
<proteinExistence type="predicted"/>
<keyword evidence="1" id="KW-0812">Transmembrane</keyword>
<name>A0A067U153_GALM3</name>
<feature type="transmembrane region" description="Helical" evidence="1">
    <location>
        <begin position="51"/>
        <end position="73"/>
    </location>
</feature>
<organism evidence="2 3">
    <name type="scientific">Galerina marginata (strain CBS 339.88)</name>
    <dbReference type="NCBI Taxonomy" id="685588"/>
    <lineage>
        <taxon>Eukaryota</taxon>
        <taxon>Fungi</taxon>
        <taxon>Dikarya</taxon>
        <taxon>Basidiomycota</taxon>
        <taxon>Agaricomycotina</taxon>
        <taxon>Agaricomycetes</taxon>
        <taxon>Agaricomycetidae</taxon>
        <taxon>Agaricales</taxon>
        <taxon>Agaricineae</taxon>
        <taxon>Strophariaceae</taxon>
        <taxon>Galerina</taxon>
    </lineage>
</organism>
<accession>A0A067U153</accession>
<keyword evidence="1" id="KW-1133">Transmembrane helix</keyword>
<dbReference type="AlphaFoldDB" id="A0A067U153"/>
<dbReference type="HOGENOM" id="CLU_997636_0_0_1"/>
<evidence type="ECO:0000313" key="2">
    <source>
        <dbReference type="EMBL" id="KDR85994.1"/>
    </source>
</evidence>
<evidence type="ECO:0000256" key="1">
    <source>
        <dbReference type="SAM" id="Phobius"/>
    </source>
</evidence>
<keyword evidence="3" id="KW-1185">Reference proteome</keyword>
<sequence>MYRAYHLLRRGSFTRQFMTKSPPVFVTPRLRPLQRRGFFSPPPPQSAKSQIVLYAIAKILFCYGGLLFGSIAIGKYGSVALFNLGYQDDLKSDIKHFLIFSQIIDEEFLSVDLSDPVATLQHLQKQFCAFPLHPHDRYFQFTLGDGDSALVSVLMNSRGKEMAHTILQKLARDVHEALANVKHTKYRPNEHAFYRIQKAYRESVESLEALCKKVSAANVAHSVRNFLRCVLQVIQQILLKAHPRVDIFKISLLSVTNYAKLRNDVSSYVIYMNECGLLS</sequence>
<evidence type="ECO:0000313" key="3">
    <source>
        <dbReference type="Proteomes" id="UP000027222"/>
    </source>
</evidence>
<protein>
    <submittedName>
        <fullName evidence="2">Uncharacterized protein</fullName>
    </submittedName>
</protein>
<gene>
    <name evidence="2" type="ORF">GALMADRAFT_397652</name>
</gene>
<reference evidence="3" key="1">
    <citation type="journal article" date="2014" name="Proc. Natl. Acad. Sci. U.S.A.">
        <title>Extensive sampling of basidiomycete genomes demonstrates inadequacy of the white-rot/brown-rot paradigm for wood decay fungi.</title>
        <authorList>
            <person name="Riley R."/>
            <person name="Salamov A.A."/>
            <person name="Brown D.W."/>
            <person name="Nagy L.G."/>
            <person name="Floudas D."/>
            <person name="Held B.W."/>
            <person name="Levasseur A."/>
            <person name="Lombard V."/>
            <person name="Morin E."/>
            <person name="Otillar R."/>
            <person name="Lindquist E.A."/>
            <person name="Sun H."/>
            <person name="LaButti K.M."/>
            <person name="Schmutz J."/>
            <person name="Jabbour D."/>
            <person name="Luo H."/>
            <person name="Baker S.E."/>
            <person name="Pisabarro A.G."/>
            <person name="Walton J.D."/>
            <person name="Blanchette R.A."/>
            <person name="Henrissat B."/>
            <person name="Martin F."/>
            <person name="Cullen D."/>
            <person name="Hibbett D.S."/>
            <person name="Grigoriev I.V."/>
        </authorList>
    </citation>
    <scope>NUCLEOTIDE SEQUENCE [LARGE SCALE GENOMIC DNA]</scope>
    <source>
        <strain evidence="3">CBS 339.88</strain>
    </source>
</reference>